<keyword evidence="11" id="KW-1185">Reference proteome</keyword>
<evidence type="ECO:0000256" key="6">
    <source>
        <dbReference type="ARBA" id="ARBA00022833"/>
    </source>
</evidence>
<name>A0A7K8JEK6_9PASS</name>
<keyword evidence="8" id="KW-0511">Multifunctional enzyme</keyword>
<dbReference type="GO" id="GO:0004519">
    <property type="term" value="F:endonuclease activity"/>
    <property type="evidence" value="ECO:0007669"/>
    <property type="project" value="UniProtKB-KW"/>
</dbReference>
<evidence type="ECO:0000256" key="1">
    <source>
        <dbReference type="ARBA" id="ARBA00022679"/>
    </source>
</evidence>
<dbReference type="GO" id="GO:0016787">
    <property type="term" value="F:hydrolase activity"/>
    <property type="evidence" value="ECO:0007669"/>
    <property type="project" value="UniProtKB-KW"/>
</dbReference>
<evidence type="ECO:0000256" key="8">
    <source>
        <dbReference type="ARBA" id="ARBA00023268"/>
    </source>
</evidence>
<keyword evidence="6" id="KW-0862">Zinc</keyword>
<sequence>VTHNTGIPHSPTGQSVVERTHQTLKKVLQQQKGGSEVNSRVLRLCKALFTTNFLDNSFEDPNPPVLRHFQNMKQQKLKENPPVLIQDPEMLQVQGPYQLI</sequence>
<dbReference type="Gene3D" id="3.30.420.10">
    <property type="entry name" value="Ribonuclease H-like superfamily/Ribonuclease H"/>
    <property type="match status" value="1"/>
</dbReference>
<dbReference type="SUPFAM" id="SSF53098">
    <property type="entry name" value="Ribonuclease H-like"/>
    <property type="match status" value="1"/>
</dbReference>
<evidence type="ECO:0000256" key="4">
    <source>
        <dbReference type="ARBA" id="ARBA00022759"/>
    </source>
</evidence>
<keyword evidence="1" id="KW-0808">Transferase</keyword>
<comment type="caution">
    <text evidence="10">The sequence shown here is derived from an EMBL/GenBank/DDBJ whole genome shotgun (WGS) entry which is preliminary data.</text>
</comment>
<keyword evidence="7" id="KW-0695">RNA-directed DNA polymerase</keyword>
<keyword evidence="3" id="KW-0540">Nuclease</keyword>
<dbReference type="InterPro" id="IPR036397">
    <property type="entry name" value="RNaseH_sf"/>
</dbReference>
<keyword evidence="5" id="KW-0378">Hydrolase</keyword>
<organism evidence="10 11">
    <name type="scientific">Chaetorhynchus papuensis</name>
    <name type="common">pygmy drongo</name>
    <dbReference type="NCBI Taxonomy" id="254446"/>
    <lineage>
        <taxon>Eukaryota</taxon>
        <taxon>Metazoa</taxon>
        <taxon>Chordata</taxon>
        <taxon>Craniata</taxon>
        <taxon>Vertebrata</taxon>
        <taxon>Euteleostomi</taxon>
        <taxon>Archelosauria</taxon>
        <taxon>Archosauria</taxon>
        <taxon>Dinosauria</taxon>
        <taxon>Saurischia</taxon>
        <taxon>Theropoda</taxon>
        <taxon>Coelurosauria</taxon>
        <taxon>Aves</taxon>
        <taxon>Neognathae</taxon>
        <taxon>Neoaves</taxon>
        <taxon>Telluraves</taxon>
        <taxon>Australaves</taxon>
        <taxon>Passeriformes</taxon>
        <taxon>Rhipiduridae</taxon>
        <taxon>Chaetorhynchus</taxon>
    </lineage>
</organism>
<evidence type="ECO:0000313" key="10">
    <source>
        <dbReference type="EMBL" id="NXE03268.1"/>
    </source>
</evidence>
<dbReference type="GO" id="GO:0003964">
    <property type="term" value="F:RNA-directed DNA polymerase activity"/>
    <property type="evidence" value="ECO:0007669"/>
    <property type="project" value="UniProtKB-KW"/>
</dbReference>
<dbReference type="AlphaFoldDB" id="A0A7K8JEK6"/>
<evidence type="ECO:0000256" key="5">
    <source>
        <dbReference type="ARBA" id="ARBA00022801"/>
    </source>
</evidence>
<keyword evidence="4" id="KW-0255">Endonuclease</keyword>
<dbReference type="PROSITE" id="PS50994">
    <property type="entry name" value="INTEGRASE"/>
    <property type="match status" value="1"/>
</dbReference>
<feature type="non-terminal residue" evidence="10">
    <location>
        <position position="1"/>
    </location>
</feature>
<protein>
    <submittedName>
        <fullName evidence="10">IGEB protein</fullName>
    </submittedName>
</protein>
<evidence type="ECO:0000313" key="11">
    <source>
        <dbReference type="Proteomes" id="UP000541605"/>
    </source>
</evidence>
<evidence type="ECO:0000259" key="9">
    <source>
        <dbReference type="PROSITE" id="PS50994"/>
    </source>
</evidence>
<dbReference type="InterPro" id="IPR012337">
    <property type="entry name" value="RNaseH-like_sf"/>
</dbReference>
<gene>
    <name evidence="10" type="primary">Iap_2</name>
    <name evidence="10" type="ORF">CHAPAP_R16051</name>
</gene>
<feature type="domain" description="Integrase catalytic" evidence="9">
    <location>
        <begin position="1"/>
        <end position="72"/>
    </location>
</feature>
<evidence type="ECO:0000256" key="7">
    <source>
        <dbReference type="ARBA" id="ARBA00022918"/>
    </source>
</evidence>
<dbReference type="PANTHER" id="PTHR41694:SF4">
    <property type="entry name" value="ENDOGENOUS RETROVIRUS GROUP K MEMBER 10 POL PROTEIN-RELATED"/>
    <property type="match status" value="1"/>
</dbReference>
<dbReference type="GO" id="GO:0015074">
    <property type="term" value="P:DNA integration"/>
    <property type="evidence" value="ECO:0007669"/>
    <property type="project" value="InterPro"/>
</dbReference>
<feature type="non-terminal residue" evidence="10">
    <location>
        <position position="100"/>
    </location>
</feature>
<dbReference type="PANTHER" id="PTHR41694">
    <property type="entry name" value="ENDOGENOUS RETROVIRUS GROUP K MEMBER POL PROTEIN"/>
    <property type="match status" value="1"/>
</dbReference>
<dbReference type="GO" id="GO:0035613">
    <property type="term" value="F:RNA stem-loop binding"/>
    <property type="evidence" value="ECO:0007669"/>
    <property type="project" value="TreeGrafter"/>
</dbReference>
<keyword evidence="2" id="KW-0548">Nucleotidyltransferase</keyword>
<reference evidence="10 11" key="1">
    <citation type="submission" date="2019-09" db="EMBL/GenBank/DDBJ databases">
        <title>Bird 10,000 Genomes (B10K) Project - Family phase.</title>
        <authorList>
            <person name="Zhang G."/>
        </authorList>
    </citation>
    <scope>NUCLEOTIDE SEQUENCE [LARGE SCALE GENOMIC DNA]</scope>
    <source>
        <strain evidence="10">B10K-CU-031-19</strain>
        <tissue evidence="10">Muscle</tissue>
    </source>
</reference>
<dbReference type="EMBL" id="VWYX01004675">
    <property type="protein sequence ID" value="NXE03268.1"/>
    <property type="molecule type" value="Genomic_DNA"/>
</dbReference>
<evidence type="ECO:0000256" key="2">
    <source>
        <dbReference type="ARBA" id="ARBA00022695"/>
    </source>
</evidence>
<dbReference type="InterPro" id="IPR001584">
    <property type="entry name" value="Integrase_cat-core"/>
</dbReference>
<dbReference type="Proteomes" id="UP000541605">
    <property type="component" value="Unassembled WGS sequence"/>
</dbReference>
<evidence type="ECO:0000256" key="3">
    <source>
        <dbReference type="ARBA" id="ARBA00022722"/>
    </source>
</evidence>
<proteinExistence type="predicted"/>
<accession>A0A7K8JEK6</accession>